<dbReference type="InterPro" id="IPR017896">
    <property type="entry name" value="4Fe4S_Fe-S-bd"/>
</dbReference>
<dbReference type="EMBL" id="QGQD01000092">
    <property type="protein sequence ID" value="TLC98508.1"/>
    <property type="molecule type" value="Genomic_DNA"/>
</dbReference>
<dbReference type="GO" id="GO:0016651">
    <property type="term" value="F:oxidoreductase activity, acting on NAD(P)H"/>
    <property type="evidence" value="ECO:0007669"/>
    <property type="project" value="UniProtKB-ARBA"/>
</dbReference>
<keyword evidence="3" id="KW-0411">Iron-sulfur</keyword>
<dbReference type="GO" id="GO:0046872">
    <property type="term" value="F:metal ion binding"/>
    <property type="evidence" value="ECO:0007669"/>
    <property type="project" value="UniProtKB-KW"/>
</dbReference>
<dbReference type="InterPro" id="IPR017900">
    <property type="entry name" value="4Fe4S_Fe_S_CS"/>
</dbReference>
<dbReference type="RefSeq" id="WP_027291926.1">
    <property type="nucleotide sequence ID" value="NZ_QGQD01000092.1"/>
</dbReference>
<evidence type="ECO:0000259" key="4">
    <source>
        <dbReference type="PROSITE" id="PS50902"/>
    </source>
</evidence>
<dbReference type="InterPro" id="IPR008254">
    <property type="entry name" value="Flavodoxin/NO_synth"/>
</dbReference>
<dbReference type="SUPFAM" id="SSF52218">
    <property type="entry name" value="Flavoproteins"/>
    <property type="match status" value="1"/>
</dbReference>
<evidence type="ECO:0000259" key="5">
    <source>
        <dbReference type="PROSITE" id="PS51379"/>
    </source>
</evidence>
<dbReference type="Gene3D" id="3.30.70.20">
    <property type="match status" value="1"/>
</dbReference>
<dbReference type="Proteomes" id="UP000306509">
    <property type="component" value="Unassembled WGS sequence"/>
</dbReference>
<keyword evidence="1" id="KW-0479">Metal-binding</keyword>
<evidence type="ECO:0000313" key="7">
    <source>
        <dbReference type="Proteomes" id="UP000306509"/>
    </source>
</evidence>
<gene>
    <name evidence="6" type="ORF">DSM106044_04618</name>
</gene>
<evidence type="ECO:0000313" key="6">
    <source>
        <dbReference type="EMBL" id="TLC98508.1"/>
    </source>
</evidence>
<feature type="domain" description="4Fe-4S ferredoxin-type" evidence="5">
    <location>
        <begin position="205"/>
        <end position="229"/>
    </location>
</feature>
<feature type="domain" description="Flavodoxin-like" evidence="4">
    <location>
        <begin position="3"/>
        <end position="145"/>
    </location>
</feature>
<evidence type="ECO:0000256" key="1">
    <source>
        <dbReference type="ARBA" id="ARBA00022723"/>
    </source>
</evidence>
<accession>A0A4U8Q2F6</accession>
<evidence type="ECO:0000256" key="3">
    <source>
        <dbReference type="ARBA" id="ARBA00023014"/>
    </source>
</evidence>
<dbReference type="AlphaFoldDB" id="A0A4U8Q2F6"/>
<keyword evidence="2" id="KW-0408">Iron</keyword>
<dbReference type="PROSITE" id="PS00198">
    <property type="entry name" value="4FE4S_FER_1"/>
    <property type="match status" value="2"/>
</dbReference>
<dbReference type="GO" id="GO:0051536">
    <property type="term" value="F:iron-sulfur cluster binding"/>
    <property type="evidence" value="ECO:0007669"/>
    <property type="project" value="UniProtKB-KW"/>
</dbReference>
<protein>
    <submittedName>
        <fullName evidence="6">Ferredoxin</fullName>
    </submittedName>
</protein>
<dbReference type="PROSITE" id="PS50902">
    <property type="entry name" value="FLAVODOXIN_LIKE"/>
    <property type="match status" value="1"/>
</dbReference>
<dbReference type="PROSITE" id="PS51379">
    <property type="entry name" value="4FE4S_FER_2"/>
    <property type="match status" value="2"/>
</dbReference>
<keyword evidence="7" id="KW-1185">Reference proteome</keyword>
<dbReference type="SUPFAM" id="SSF54862">
    <property type="entry name" value="4Fe-4S ferredoxins"/>
    <property type="match status" value="1"/>
</dbReference>
<dbReference type="GO" id="GO:0010181">
    <property type="term" value="F:FMN binding"/>
    <property type="evidence" value="ECO:0007669"/>
    <property type="project" value="InterPro"/>
</dbReference>
<proteinExistence type="predicted"/>
<dbReference type="InterPro" id="IPR029039">
    <property type="entry name" value="Flavoprotein-like_sf"/>
</dbReference>
<dbReference type="Gene3D" id="3.40.50.360">
    <property type="match status" value="1"/>
</dbReference>
<sequence>MSVYVIYFSPTKSTENIVKEIAKSFEDYIEIDLANRELNSNFIFNKNDICIIGVPSYGGRVPSVALERMNEFKGNGVSAILVASYGNRAYEDTLKELQEYLTQRNFNCIAGIAAIAEHSIMHQFATGRPDDADKKELGDFSKRILDKINKSLKCEPLKLPGNYPYREYNGVPLKPKVRKGCMNCGLCAKMCPVGAISITELKKTDNALCITCMRCVDLCPAKARTVSNLKLKIASMKMKKVCSQHKGNELFI</sequence>
<reference evidence="6 7" key="1">
    <citation type="journal article" date="2019" name="Anaerobe">
        <title>Detection of Robinsoniella peoriensis in multiple bone samples of a trauma patient.</title>
        <authorList>
            <person name="Schrottner P."/>
            <person name="Hartwich K."/>
            <person name="Bunk B."/>
            <person name="Schober I."/>
            <person name="Helbig S."/>
            <person name="Rudolph W.W."/>
            <person name="Gunzer F."/>
        </authorList>
    </citation>
    <scope>NUCLEOTIDE SEQUENCE [LARGE SCALE GENOMIC DNA]</scope>
    <source>
        <strain evidence="6 7">DSM 106044</strain>
    </source>
</reference>
<comment type="caution">
    <text evidence="6">The sequence shown here is derived from an EMBL/GenBank/DDBJ whole genome shotgun (WGS) entry which is preliminary data.</text>
</comment>
<evidence type="ECO:0000256" key="2">
    <source>
        <dbReference type="ARBA" id="ARBA00023004"/>
    </source>
</evidence>
<name>A0A4U8Q2F6_9FIRM</name>
<feature type="domain" description="4Fe-4S ferredoxin-type" evidence="5">
    <location>
        <begin position="173"/>
        <end position="201"/>
    </location>
</feature>
<dbReference type="Pfam" id="PF12838">
    <property type="entry name" value="Fer4_7"/>
    <property type="match status" value="1"/>
</dbReference>
<dbReference type="STRING" id="180332.GCA_000797495_03521"/>
<organism evidence="6 7">
    <name type="scientific">Robinsoniella peoriensis</name>
    <dbReference type="NCBI Taxonomy" id="180332"/>
    <lineage>
        <taxon>Bacteria</taxon>
        <taxon>Bacillati</taxon>
        <taxon>Bacillota</taxon>
        <taxon>Clostridia</taxon>
        <taxon>Lachnospirales</taxon>
        <taxon>Lachnospiraceae</taxon>
        <taxon>Robinsoniella</taxon>
    </lineage>
</organism>